<dbReference type="RefSeq" id="XP_047762680.1">
    <property type="nucleotide sequence ID" value="XM_047905024.1"/>
</dbReference>
<accession>A0A9Q8P9J1</accession>
<feature type="chain" id="PRO_5040517718" evidence="1">
    <location>
        <begin position="24"/>
        <end position="133"/>
    </location>
</feature>
<dbReference type="AlphaFoldDB" id="A0A9Q8P9J1"/>
<keyword evidence="1" id="KW-0732">Signal</keyword>
<name>A0A9Q8P9J1_PASFU</name>
<gene>
    <name evidence="2" type="ORF">CLAFUR5_05876</name>
</gene>
<reference evidence="2" key="2">
    <citation type="journal article" date="2022" name="Microb. Genom.">
        <title>A chromosome-scale genome assembly of the tomato pathogen Cladosporium fulvum reveals a compartmentalized genome architecture and the presence of a dispensable chromosome.</title>
        <authorList>
            <person name="Zaccaron A.Z."/>
            <person name="Chen L.H."/>
            <person name="Samaras A."/>
            <person name="Stergiopoulos I."/>
        </authorList>
    </citation>
    <scope>NUCLEOTIDE SEQUENCE</scope>
    <source>
        <strain evidence="2">Race5_Kim</strain>
    </source>
</reference>
<dbReference type="OrthoDB" id="3649905at2759"/>
<evidence type="ECO:0000313" key="2">
    <source>
        <dbReference type="EMBL" id="UJO18314.1"/>
    </source>
</evidence>
<evidence type="ECO:0000313" key="3">
    <source>
        <dbReference type="Proteomes" id="UP000756132"/>
    </source>
</evidence>
<dbReference type="KEGG" id="ffu:CLAFUR5_05876"/>
<dbReference type="EMBL" id="CP090167">
    <property type="protein sequence ID" value="UJO18314.1"/>
    <property type="molecule type" value="Genomic_DNA"/>
</dbReference>
<dbReference type="GeneID" id="71985754"/>
<feature type="signal peptide" evidence="1">
    <location>
        <begin position="1"/>
        <end position="23"/>
    </location>
</feature>
<evidence type="ECO:0000256" key="1">
    <source>
        <dbReference type="SAM" id="SignalP"/>
    </source>
</evidence>
<dbReference type="Proteomes" id="UP000756132">
    <property type="component" value="Chromosome 5"/>
</dbReference>
<proteinExistence type="predicted"/>
<organism evidence="2 3">
    <name type="scientific">Passalora fulva</name>
    <name type="common">Tomato leaf mold</name>
    <name type="synonym">Cladosporium fulvum</name>
    <dbReference type="NCBI Taxonomy" id="5499"/>
    <lineage>
        <taxon>Eukaryota</taxon>
        <taxon>Fungi</taxon>
        <taxon>Dikarya</taxon>
        <taxon>Ascomycota</taxon>
        <taxon>Pezizomycotina</taxon>
        <taxon>Dothideomycetes</taxon>
        <taxon>Dothideomycetidae</taxon>
        <taxon>Mycosphaerellales</taxon>
        <taxon>Mycosphaerellaceae</taxon>
        <taxon>Fulvia</taxon>
    </lineage>
</organism>
<keyword evidence="3" id="KW-1185">Reference proteome</keyword>
<protein>
    <submittedName>
        <fullName evidence="2">Uncharacterized protein</fullName>
    </submittedName>
</protein>
<sequence>MQTPSCLVQLLLTLTILTTIVFATPVTRTAAYADIEKRWAEGMRDERELHSGLSHRDMTPAWSMHARDAEDDEDFASATWTRAKRTTSLMDRMQAFAERVMREKGVTLGARKREAVQVTDSQRPWKPQYYFSY</sequence>
<reference evidence="2" key="1">
    <citation type="submission" date="2021-12" db="EMBL/GenBank/DDBJ databases">
        <authorList>
            <person name="Zaccaron A."/>
            <person name="Stergiopoulos I."/>
        </authorList>
    </citation>
    <scope>NUCLEOTIDE SEQUENCE</scope>
    <source>
        <strain evidence="2">Race5_Kim</strain>
    </source>
</reference>